<evidence type="ECO:0000313" key="9">
    <source>
        <dbReference type="Proteomes" id="UP000748752"/>
    </source>
</evidence>
<comment type="similarity">
    <text evidence="2">Belongs to the autoinducer-2 exporter (AI-2E) (TC 2.A.86) family.</text>
</comment>
<dbReference type="PANTHER" id="PTHR21716:SF4">
    <property type="entry name" value="TRANSMEMBRANE PROTEIN 245"/>
    <property type="match status" value="1"/>
</dbReference>
<dbReference type="Pfam" id="PF01594">
    <property type="entry name" value="AI-2E_transport"/>
    <property type="match status" value="1"/>
</dbReference>
<feature type="transmembrane region" description="Helical" evidence="7">
    <location>
        <begin position="270"/>
        <end position="287"/>
    </location>
</feature>
<feature type="transmembrane region" description="Helical" evidence="7">
    <location>
        <begin position="59"/>
        <end position="86"/>
    </location>
</feature>
<dbReference type="Proteomes" id="UP000748752">
    <property type="component" value="Unassembled WGS sequence"/>
</dbReference>
<dbReference type="InterPro" id="IPR002549">
    <property type="entry name" value="AI-2E-like"/>
</dbReference>
<keyword evidence="3 7" id="KW-0812">Transmembrane</keyword>
<feature type="region of interest" description="Disordered" evidence="6">
    <location>
        <begin position="380"/>
        <end position="410"/>
    </location>
</feature>
<comment type="subcellular location">
    <subcellularLocation>
        <location evidence="1">Membrane</location>
        <topology evidence="1">Multi-pass membrane protein</topology>
    </subcellularLocation>
</comment>
<evidence type="ECO:0000313" key="8">
    <source>
        <dbReference type="EMBL" id="MBK1631512.1"/>
    </source>
</evidence>
<sequence>MTQNNLNKLVLLGLVAVISLLFLGMIAQFLMAILMAGLFSALTQPVFHWLTRLFGGNRYLGAAVNLLLLVLVVLLPVTLLAGIVIAQAVDVGRSLTPIAVQFVREPEAFITWLHNLPYYQEVMAYEDELKNQLAASIEAAGSFLVGGLSQVAISTANLLFMALVFLYTFFFFQLDGHKVVHAILYYLPLEDRVERRLLTKFTLVTQAMLKGTFLIGLLQGALAGIAFGVAGVPHAVFWGTVMAVLSIVPGIGSAVVWVPASIILMLQGSVVAGVGLFLFCALVVGSIDNLLRPILVGKDTNMHELMIFFGTLGGLFTFGMAGLLIGPVIASLFLTIWEIYGEAFHDVLPAVGEETAEAPAHAIAEDGAYDDATAAAMAAAVSSPAESTAESPGAEDAAPAPERRSDEAAS</sequence>
<organism evidence="8 9">
    <name type="scientific">Thiohalocapsa halophila</name>
    <dbReference type="NCBI Taxonomy" id="69359"/>
    <lineage>
        <taxon>Bacteria</taxon>
        <taxon>Pseudomonadati</taxon>
        <taxon>Pseudomonadota</taxon>
        <taxon>Gammaproteobacteria</taxon>
        <taxon>Chromatiales</taxon>
        <taxon>Chromatiaceae</taxon>
        <taxon>Thiohalocapsa</taxon>
    </lineage>
</organism>
<dbReference type="PANTHER" id="PTHR21716">
    <property type="entry name" value="TRANSMEMBRANE PROTEIN"/>
    <property type="match status" value="1"/>
</dbReference>
<feature type="transmembrane region" description="Helical" evidence="7">
    <location>
        <begin position="236"/>
        <end position="258"/>
    </location>
</feature>
<dbReference type="EMBL" id="NRRV01000027">
    <property type="protein sequence ID" value="MBK1631512.1"/>
    <property type="molecule type" value="Genomic_DNA"/>
</dbReference>
<feature type="transmembrane region" description="Helical" evidence="7">
    <location>
        <begin position="9"/>
        <end position="39"/>
    </location>
</feature>
<dbReference type="RefSeq" id="WP_200237866.1">
    <property type="nucleotide sequence ID" value="NZ_NRRV01000027.1"/>
</dbReference>
<feature type="transmembrane region" description="Helical" evidence="7">
    <location>
        <begin position="307"/>
        <end position="334"/>
    </location>
</feature>
<keyword evidence="5 7" id="KW-0472">Membrane</keyword>
<evidence type="ECO:0000256" key="5">
    <source>
        <dbReference type="ARBA" id="ARBA00023136"/>
    </source>
</evidence>
<feature type="compositionally biased region" description="Basic and acidic residues" evidence="6">
    <location>
        <begin position="401"/>
        <end position="410"/>
    </location>
</feature>
<evidence type="ECO:0000256" key="3">
    <source>
        <dbReference type="ARBA" id="ARBA00022692"/>
    </source>
</evidence>
<evidence type="ECO:0008006" key="10">
    <source>
        <dbReference type="Google" id="ProtNLM"/>
    </source>
</evidence>
<evidence type="ECO:0000256" key="7">
    <source>
        <dbReference type="SAM" id="Phobius"/>
    </source>
</evidence>
<comment type="caution">
    <text evidence="8">The sequence shown here is derived from an EMBL/GenBank/DDBJ whole genome shotgun (WGS) entry which is preliminary data.</text>
</comment>
<gene>
    <name evidence="8" type="ORF">CKO31_12315</name>
</gene>
<evidence type="ECO:0000256" key="2">
    <source>
        <dbReference type="ARBA" id="ARBA00009773"/>
    </source>
</evidence>
<evidence type="ECO:0000256" key="1">
    <source>
        <dbReference type="ARBA" id="ARBA00004141"/>
    </source>
</evidence>
<name>A0ABS1CI53_9GAMM</name>
<proteinExistence type="inferred from homology"/>
<keyword evidence="9" id="KW-1185">Reference proteome</keyword>
<evidence type="ECO:0000256" key="4">
    <source>
        <dbReference type="ARBA" id="ARBA00022989"/>
    </source>
</evidence>
<protein>
    <recommendedName>
        <fullName evidence="10">AI-2E family transporter</fullName>
    </recommendedName>
</protein>
<keyword evidence="4 7" id="KW-1133">Transmembrane helix</keyword>
<accession>A0ABS1CI53</accession>
<reference evidence="8 9" key="1">
    <citation type="journal article" date="2020" name="Microorganisms">
        <title>Osmotic Adaptation and Compatible Solute Biosynthesis of Phototrophic Bacteria as Revealed from Genome Analyses.</title>
        <authorList>
            <person name="Imhoff J.F."/>
            <person name="Rahn T."/>
            <person name="Kunzel S."/>
            <person name="Keller A."/>
            <person name="Neulinger S.C."/>
        </authorList>
    </citation>
    <scope>NUCLEOTIDE SEQUENCE [LARGE SCALE GENOMIC DNA]</scope>
    <source>
        <strain evidence="8 9">DSM 6210</strain>
    </source>
</reference>
<feature type="transmembrane region" description="Helical" evidence="7">
    <location>
        <begin position="159"/>
        <end position="187"/>
    </location>
</feature>
<feature type="transmembrane region" description="Helical" evidence="7">
    <location>
        <begin position="208"/>
        <end position="230"/>
    </location>
</feature>
<evidence type="ECO:0000256" key="6">
    <source>
        <dbReference type="SAM" id="MobiDB-lite"/>
    </source>
</evidence>